<dbReference type="EMBL" id="CP012418">
    <property type="protein sequence ID" value="AOE49086.1"/>
    <property type="molecule type" value="Genomic_DNA"/>
</dbReference>
<dbReference type="RefSeq" id="WP_068988842.1">
    <property type="nucleotide sequence ID" value="NZ_CP012418.1"/>
</dbReference>
<dbReference type="Proteomes" id="UP000094147">
    <property type="component" value="Chromosome"/>
</dbReference>
<reference evidence="2" key="1">
    <citation type="submission" date="2015-08" db="EMBL/GenBank/DDBJ databases">
        <authorList>
            <person name="Kim K.M."/>
        </authorList>
    </citation>
    <scope>NUCLEOTIDE SEQUENCE [LARGE SCALE GENOMIC DNA]</scope>
    <source>
        <strain evidence="2">KCTC 23892</strain>
    </source>
</reference>
<evidence type="ECO:0000313" key="2">
    <source>
        <dbReference type="Proteomes" id="UP000094147"/>
    </source>
</evidence>
<dbReference type="Pfam" id="PF13620">
    <property type="entry name" value="CarboxypepD_reg"/>
    <property type="match status" value="1"/>
</dbReference>
<dbReference type="Gene3D" id="2.60.40.10">
    <property type="entry name" value="Immunoglobulins"/>
    <property type="match status" value="1"/>
</dbReference>
<dbReference type="AlphaFoldDB" id="A0A1B3B8K8"/>
<dbReference type="SUPFAM" id="SSF49478">
    <property type="entry name" value="Cna protein B-type domain"/>
    <property type="match status" value="1"/>
</dbReference>
<gene>
    <name evidence="1" type="ORF">KS2013_361</name>
</gene>
<name>A0A1B3B8K8_9GAMM</name>
<proteinExistence type="predicted"/>
<protein>
    <submittedName>
        <fullName evidence="1">Uncharacterized protein</fullName>
    </submittedName>
</protein>
<accession>A0A1B3B8K8</accession>
<evidence type="ECO:0000313" key="1">
    <source>
        <dbReference type="EMBL" id="AOE49086.1"/>
    </source>
</evidence>
<sequence length="891" mass="100250">MKAHLRINIGIGLLLAGLAFIPITQAVPKPEPRAQFESEDNYLAYHRPQELDDRLFEPTFNMATASGSSYGFQKILVGLEVNDEEVLVLDIIKTPSDYLVPIKEVFPAIGASYSLEHGIMTIQVPGSDVEISSRVTYRIDGDLWASLGTLNRYLKLNASFDPTTYAINFLPPWRRSDKGESGEQAKTLKPEYYPDAFSLRQFRISHQVEAHKDGGPFDFDIDSERSDLLTSGAAWDGSWLFEANKVGGQSWRPDEYFWLKRDDHQQWLLGKQVVTPSVVAPSVTLTGAQYFYSNQSIPFDPYQDISQSRFFRELGSSVQTIRGNGEPGAIAQLYVNQQLVDEVFVDLDGSYDFGEVRSESGLYNEIEVVIIDSLTRTEIERQDKTRLSSDNLLNEGQMVTSVAFGKKGNWLDPDFDDQGEAGMLLYRYGVSDSTTVETGYLLDDDDTMTAGVASALGSNFVGAYRVAKRNDVNSQQLELDGTGQNWRLSTFVKKQEAGFVEGQTEDATTANSYFYYTPDANLRLEMIGRYQERGGSQNDVSYVKPGVFYSPTDNFSVAMRPDYDGAYRTELYYRPYLGKRFRVTHRPDEQTIRFDYDVNDDLQGYMSGRMYEDTILERSYENTVFEEAVGFYWQPRDWTRYDRLRVELNHSREFGMGMFAEYRTQLAAGLYFDLRLRDADPRFDGGFSAFARISLDFAVAGDRFIPATQRRSYNTHGTIAGTLNMDTDDCDIEHVSVLVDGANRKVPVSGCTFYLEKVTPGIHTIALDGEYLPIEVVPDTKEYVAQVTPSSVTRIDFALNTEYSASGQVTLSSGKVVPNARVTLLNSSGEVVMQTLTDQFGYFRVDSLSNGRYSIQVKGNKGQVLAERKLLISNDFVFGADIQLPATLPLK</sequence>
<dbReference type="KEGG" id="ksd:KS2013_361"/>
<keyword evidence="2" id="KW-1185">Reference proteome</keyword>
<dbReference type="InterPro" id="IPR013783">
    <property type="entry name" value="Ig-like_fold"/>
</dbReference>
<dbReference type="STRING" id="1144748.KS2013_361"/>
<organism evidence="1 2">
    <name type="scientific">Kangiella sediminilitoris</name>
    <dbReference type="NCBI Taxonomy" id="1144748"/>
    <lineage>
        <taxon>Bacteria</taxon>
        <taxon>Pseudomonadati</taxon>
        <taxon>Pseudomonadota</taxon>
        <taxon>Gammaproteobacteria</taxon>
        <taxon>Kangiellales</taxon>
        <taxon>Kangiellaceae</taxon>
        <taxon>Kangiella</taxon>
    </lineage>
</organism>